<organism evidence="2 3">
    <name type="scientific">Actinoalloteichus fjordicus</name>
    <dbReference type="NCBI Taxonomy" id="1612552"/>
    <lineage>
        <taxon>Bacteria</taxon>
        <taxon>Bacillati</taxon>
        <taxon>Actinomycetota</taxon>
        <taxon>Actinomycetes</taxon>
        <taxon>Pseudonocardiales</taxon>
        <taxon>Pseudonocardiaceae</taxon>
        <taxon>Actinoalloteichus</taxon>
    </lineage>
</organism>
<feature type="domain" description="Zinc finger CGNR" evidence="1">
    <location>
        <begin position="136"/>
        <end position="179"/>
    </location>
</feature>
<dbReference type="EMBL" id="CP016076">
    <property type="protein sequence ID" value="APU14984.1"/>
    <property type="molecule type" value="Genomic_DNA"/>
</dbReference>
<evidence type="ECO:0000313" key="2">
    <source>
        <dbReference type="EMBL" id="APU14984.1"/>
    </source>
</evidence>
<dbReference type="Proteomes" id="UP000185511">
    <property type="component" value="Chromosome"/>
</dbReference>
<evidence type="ECO:0000259" key="1">
    <source>
        <dbReference type="Pfam" id="PF11706"/>
    </source>
</evidence>
<name>A0AAC9LEY1_9PSEU</name>
<dbReference type="InterPro" id="IPR021005">
    <property type="entry name" value="Znf_CGNR"/>
</dbReference>
<keyword evidence="3" id="KW-1185">Reference proteome</keyword>
<dbReference type="PANTHER" id="PTHR35525:SF3">
    <property type="entry name" value="BLL6575 PROTEIN"/>
    <property type="match status" value="1"/>
</dbReference>
<dbReference type="PANTHER" id="PTHR35525">
    <property type="entry name" value="BLL6575 PROTEIN"/>
    <property type="match status" value="1"/>
</dbReference>
<dbReference type="AlphaFoldDB" id="A0AAC9LEY1"/>
<proteinExistence type="predicted"/>
<dbReference type="KEGG" id="acad:UA74_14630"/>
<dbReference type="InterPro" id="IPR010852">
    <property type="entry name" value="ABATE"/>
</dbReference>
<accession>A0AAC9LEY1</accession>
<sequence length="185" mass="20862">MAYTRPPAPPPLTTIEAFCNSACLLRDTDAFTDLPNTQAWLREHGHHDVADDLDEDDRRELVTLREAIRHHLADDDTAADASRILSSRAATILNPPQWPDQGPARLTLVAHRPAETMIGELLTALATEEIAGRRTRLKVCRAPDCRWVYYDRSPGDNSVWCSMSTCGARHKMRSYRSRHPDTPHD</sequence>
<dbReference type="Gene3D" id="1.10.3300.10">
    <property type="entry name" value="Jann2411-like domain"/>
    <property type="match status" value="1"/>
</dbReference>
<reference evidence="3" key="1">
    <citation type="submission" date="2016-06" db="EMBL/GenBank/DDBJ databases">
        <title>Complete genome sequence of Actinoalloteichus fjordicus DSM 46855 (=ADI127-17), type strain of the new species Actinoalloteichus fjordicus.</title>
        <authorList>
            <person name="Ruckert C."/>
            <person name="Nouioui I."/>
            <person name="Willmese J."/>
            <person name="van Wezel G."/>
            <person name="Klenk H.-P."/>
            <person name="Kalinowski J."/>
            <person name="Zotchev S.B."/>
        </authorList>
    </citation>
    <scope>NUCLEOTIDE SEQUENCE [LARGE SCALE GENOMIC DNA]</scope>
    <source>
        <strain evidence="3">ADI127-7</strain>
    </source>
</reference>
<protein>
    <submittedName>
        <fullName evidence="2">DUF1470 family protein/CGNR zinc finger</fullName>
    </submittedName>
</protein>
<dbReference type="Pfam" id="PF11706">
    <property type="entry name" value="zf-CGNR"/>
    <property type="match status" value="1"/>
</dbReference>
<dbReference type="SUPFAM" id="SSF160904">
    <property type="entry name" value="Jann2411-like"/>
    <property type="match status" value="1"/>
</dbReference>
<dbReference type="RefSeq" id="WP_075764565.1">
    <property type="nucleotide sequence ID" value="NZ_CP016076.1"/>
</dbReference>
<evidence type="ECO:0000313" key="3">
    <source>
        <dbReference type="Proteomes" id="UP000185511"/>
    </source>
</evidence>
<gene>
    <name evidence="2" type="ORF">UA74_14630</name>
</gene>
<dbReference type="InterPro" id="IPR023286">
    <property type="entry name" value="ABATE_dom_sf"/>
</dbReference>